<accession>A0A0F6SDS7</accession>
<dbReference type="OrthoDB" id="9808135at2"/>
<dbReference type="EMBL" id="CP011125">
    <property type="protein sequence ID" value="AKF03964.1"/>
    <property type="molecule type" value="Genomic_DNA"/>
</dbReference>
<evidence type="ECO:0000256" key="5">
    <source>
        <dbReference type="ARBA" id="ARBA00023136"/>
    </source>
</evidence>
<keyword evidence="2 6" id="KW-1003">Cell membrane</keyword>
<keyword evidence="3 6" id="KW-0812">Transmembrane</keyword>
<proteinExistence type="inferred from homology"/>
<keyword evidence="4 6" id="KW-1133">Transmembrane helix</keyword>
<feature type="transmembrane region" description="Helical" evidence="6">
    <location>
        <begin position="437"/>
        <end position="458"/>
    </location>
</feature>
<evidence type="ECO:0000256" key="2">
    <source>
        <dbReference type="ARBA" id="ARBA00022475"/>
    </source>
</evidence>
<dbReference type="PANTHER" id="PTHR30341">
    <property type="entry name" value="SODIUM ION/PROTON ANTIPORTER NHAA-RELATED"/>
    <property type="match status" value="1"/>
</dbReference>
<comment type="similarity">
    <text evidence="6">Belongs to the NhaA Na(+)/H(+) (TC 2.A.33) antiporter family.</text>
</comment>
<feature type="transmembrane region" description="Helical" evidence="6">
    <location>
        <begin position="400"/>
        <end position="422"/>
    </location>
</feature>
<evidence type="ECO:0000256" key="3">
    <source>
        <dbReference type="ARBA" id="ARBA00022692"/>
    </source>
</evidence>
<dbReference type="Gene3D" id="1.20.1530.10">
    <property type="entry name" value="Na+/H+ antiporter like domain"/>
    <property type="match status" value="1"/>
</dbReference>
<feature type="transmembrane region" description="Helical" evidence="6">
    <location>
        <begin position="43"/>
        <end position="65"/>
    </location>
</feature>
<dbReference type="Proteomes" id="UP000034883">
    <property type="component" value="Chromosome"/>
</dbReference>
<feature type="transmembrane region" description="Helical" evidence="6">
    <location>
        <begin position="335"/>
        <end position="353"/>
    </location>
</feature>
<dbReference type="GO" id="GO:0006885">
    <property type="term" value="P:regulation of pH"/>
    <property type="evidence" value="ECO:0007669"/>
    <property type="project" value="UniProtKB-UniRule"/>
</dbReference>
<dbReference type="InterPro" id="IPR004670">
    <property type="entry name" value="NhaA"/>
</dbReference>
<evidence type="ECO:0000256" key="1">
    <source>
        <dbReference type="ARBA" id="ARBA00004429"/>
    </source>
</evidence>
<name>A0A0F6SDS7_9BACT</name>
<keyword evidence="6" id="KW-0406">Ion transport</keyword>
<keyword evidence="6" id="KW-0050">Antiport</keyword>
<feature type="transmembrane region" description="Helical" evidence="6">
    <location>
        <begin position="365"/>
        <end position="388"/>
    </location>
</feature>
<dbReference type="NCBIfam" id="TIGR00773">
    <property type="entry name" value="NhaA"/>
    <property type="match status" value="1"/>
</dbReference>
<comment type="catalytic activity">
    <reaction evidence="6">
        <text>Na(+)(in) + 2 H(+)(out) = Na(+)(out) + 2 H(+)(in)</text>
        <dbReference type="Rhea" id="RHEA:29251"/>
        <dbReference type="ChEBI" id="CHEBI:15378"/>
        <dbReference type="ChEBI" id="CHEBI:29101"/>
    </reaction>
</comment>
<feature type="transmembrane region" description="Helical" evidence="6">
    <location>
        <begin position="160"/>
        <end position="178"/>
    </location>
</feature>
<dbReference type="RefSeq" id="WP_053231368.1">
    <property type="nucleotide sequence ID" value="NZ_CP011125.1"/>
</dbReference>
<feature type="transmembrane region" description="Helical" evidence="6">
    <location>
        <begin position="185"/>
        <end position="207"/>
    </location>
</feature>
<keyword evidence="8" id="KW-1185">Reference proteome</keyword>
<reference evidence="7 8" key="1">
    <citation type="submission" date="2015-03" db="EMBL/GenBank/DDBJ databases">
        <title>Genome assembly of Sandaracinus amylolyticus DSM 53668.</title>
        <authorList>
            <person name="Sharma G."/>
            <person name="Subramanian S."/>
        </authorList>
    </citation>
    <scope>NUCLEOTIDE SEQUENCE [LARGE SCALE GENOMIC DNA]</scope>
    <source>
        <strain evidence="7 8">DSM 53668</strain>
    </source>
</reference>
<feature type="transmembrane region" description="Helical" evidence="6">
    <location>
        <begin position="96"/>
        <end position="114"/>
    </location>
</feature>
<evidence type="ECO:0000313" key="8">
    <source>
        <dbReference type="Proteomes" id="UP000034883"/>
    </source>
</evidence>
<keyword evidence="5 6" id="KW-0472">Membrane</keyword>
<keyword evidence="6" id="KW-0813">Transport</keyword>
<gene>
    <name evidence="6" type="primary">nhaA</name>
    <name evidence="7" type="ORF">DB32_001113</name>
</gene>
<evidence type="ECO:0000256" key="4">
    <source>
        <dbReference type="ARBA" id="ARBA00022989"/>
    </source>
</evidence>
<dbReference type="InterPro" id="IPR023171">
    <property type="entry name" value="Na/H_antiporter_dom_sf"/>
</dbReference>
<comment type="subcellular location">
    <subcellularLocation>
        <location evidence="1">Cell inner membrane</location>
        <topology evidence="1">Multi-pass membrane protein</topology>
    </subcellularLocation>
    <subcellularLocation>
        <location evidence="6">Cell membrane</location>
        <topology evidence="6">Multi-pass membrane protein</topology>
    </subcellularLocation>
</comment>
<feature type="transmembrane region" description="Helical" evidence="6">
    <location>
        <begin position="213"/>
        <end position="231"/>
    </location>
</feature>
<dbReference type="Pfam" id="PF06965">
    <property type="entry name" value="Na_H_antiport_1"/>
    <property type="match status" value="1"/>
</dbReference>
<dbReference type="KEGG" id="samy:DB32_001113"/>
<dbReference type="HAMAP" id="MF_01844">
    <property type="entry name" value="NhaA"/>
    <property type="match status" value="1"/>
</dbReference>
<dbReference type="GO" id="GO:0005886">
    <property type="term" value="C:plasma membrane"/>
    <property type="evidence" value="ECO:0007669"/>
    <property type="project" value="UniProtKB-SubCell"/>
</dbReference>
<dbReference type="GO" id="GO:0015385">
    <property type="term" value="F:sodium:proton antiporter activity"/>
    <property type="evidence" value="ECO:0007669"/>
    <property type="project" value="UniProtKB-UniRule"/>
</dbReference>
<feature type="transmembrane region" description="Helical" evidence="6">
    <location>
        <begin position="129"/>
        <end position="148"/>
    </location>
</feature>
<protein>
    <recommendedName>
        <fullName evidence="6">Na(+)/H(+) antiporter NhaA</fullName>
    </recommendedName>
    <alternativeName>
        <fullName evidence="6">Sodium/proton antiporter NhaA</fullName>
    </alternativeName>
</protein>
<keyword evidence="6" id="KW-0915">Sodium</keyword>
<dbReference type="AlphaFoldDB" id="A0A0F6SDS7"/>
<dbReference type="STRING" id="927083.DB32_001113"/>
<organism evidence="7 8">
    <name type="scientific">Sandaracinus amylolyticus</name>
    <dbReference type="NCBI Taxonomy" id="927083"/>
    <lineage>
        <taxon>Bacteria</taxon>
        <taxon>Pseudomonadati</taxon>
        <taxon>Myxococcota</taxon>
        <taxon>Polyangia</taxon>
        <taxon>Polyangiales</taxon>
        <taxon>Sandaracinaceae</taxon>
        <taxon>Sandaracinus</taxon>
    </lineage>
</organism>
<keyword evidence="6" id="KW-0739">Sodium transport</keyword>
<sequence>MTHRDEHLEGEHAVERVALPTPPGAWDPVRNAVRGALRPIEHFLHVEASGGILLMGAASIALVWASSPWSDDYEHLLETPVVLRVGGVGIEADLRFVVNELLMTLFFFVVGLEIKREIVHGELSHPRRAALPIAAAIGGMTVPALIYVALNPHVPARSGWGVPMATDIAFAVGVLTLLGRRVPPALRVLLLTLAIADDVGAVIVIALFYSNGIALGGLLLVVLAVLLTLVLQKAGVRRAWLYVLPGILAWEGMHSAGVHPTLAGVMLGLMTPTSAWLGPHGAIHLTRHAVTRLSSVVGTGEAHPTQLLGPLRDLELARREAISPVERLAAKLHPWVAWGIMPLFALANAGVPLDPSSFDAEYAPVMLGVVAGLVIGKPLGVLAGAGLVVGLRIAPLPRGVTWAGVGVVGLCAGIGFTMAIFVGDLAFDGPALVATKLAILAASMIAGVLAMVVGSVVLRDARAVPGAARTESEAEASTVA</sequence>
<comment type="function">
    <text evidence="6">Na(+)/H(+) antiporter that extrudes sodium in exchange for external protons.</text>
</comment>
<evidence type="ECO:0000313" key="7">
    <source>
        <dbReference type="EMBL" id="AKF03964.1"/>
    </source>
</evidence>
<dbReference type="PANTHER" id="PTHR30341:SF0">
    <property type="entry name" value="NA(+)_H(+) ANTIPORTER NHAA"/>
    <property type="match status" value="1"/>
</dbReference>
<evidence type="ECO:0000256" key="6">
    <source>
        <dbReference type="HAMAP-Rule" id="MF_01844"/>
    </source>
</evidence>